<reference evidence="1 2" key="1">
    <citation type="submission" date="2018-08" db="EMBL/GenBank/DDBJ databases">
        <title>A genome reference for cultivated species of the human gut microbiota.</title>
        <authorList>
            <person name="Zou Y."/>
            <person name="Xue W."/>
            <person name="Luo G."/>
        </authorList>
    </citation>
    <scope>NUCLEOTIDE SEQUENCE [LARGE SCALE GENOMIC DNA]</scope>
    <source>
        <strain evidence="1 2">AF18-46</strain>
    </source>
</reference>
<accession>A0A412PCQ6</accession>
<evidence type="ECO:0000313" key="1">
    <source>
        <dbReference type="EMBL" id="RGT54961.1"/>
    </source>
</evidence>
<dbReference type="RefSeq" id="WP_118765018.1">
    <property type="nucleotide sequence ID" value="NZ_CABJCF010000003.1"/>
</dbReference>
<protein>
    <submittedName>
        <fullName evidence="1">Uncharacterized protein</fullName>
    </submittedName>
</protein>
<organism evidence="1 2">
    <name type="scientific">Solobacterium moorei</name>
    <dbReference type="NCBI Taxonomy" id="102148"/>
    <lineage>
        <taxon>Bacteria</taxon>
        <taxon>Bacillati</taxon>
        <taxon>Bacillota</taxon>
        <taxon>Erysipelotrichia</taxon>
        <taxon>Erysipelotrichales</taxon>
        <taxon>Erysipelotrichaceae</taxon>
        <taxon>Solobacterium</taxon>
    </lineage>
</organism>
<dbReference type="Proteomes" id="UP000284731">
    <property type="component" value="Unassembled WGS sequence"/>
</dbReference>
<name>A0A412PCQ6_9FIRM</name>
<evidence type="ECO:0000313" key="2">
    <source>
        <dbReference type="Proteomes" id="UP000284731"/>
    </source>
</evidence>
<sequence>MTDNTKKSNNLFDFATSELSQDAFFCWSLNWIVVTEDTKGPYYKYGKAMLDLFLGENKKDIYKEVKVLKQFNRIDVLVLFKDNQDNQYALIIEDKTNTSEHNEQIEKYKNQLNDALSKDENIGYKNLPENQIYTAYVKTGIMYTDDKYKNDGSTVIIDIKKLNDVISNFQDLCKNVILTDYYNYLNSEIARRDNTEKSFNKNQIETSLLDSYGQLYFLNSIFGEPEQFSIGNTHTNSTNIEKVYINNIYTGTSRGSRWTQYCFWGHRFPNPILDSDVNEFHYLFWRVDCANHKISGRPTEKCIALKYYDKNIKNEKKLEIYSEPIQKKYRQVQSRNVKVYQELIKYATDKIQSKYKGLVFVPQENKQSKNDVKEKLLLLIPLVELQKFDLKQRKKIMNDIKTSLIDFCKENIENNESLK</sequence>
<gene>
    <name evidence="1" type="ORF">DWX20_07270</name>
</gene>
<dbReference type="Pfam" id="PF14281">
    <property type="entry name" value="PDDEXK_4"/>
    <property type="match status" value="1"/>
</dbReference>
<proteinExistence type="predicted"/>
<dbReference type="EMBL" id="QRWX01000003">
    <property type="protein sequence ID" value="RGT54961.1"/>
    <property type="molecule type" value="Genomic_DNA"/>
</dbReference>
<dbReference type="InterPro" id="IPR029470">
    <property type="entry name" value="PDDEXK_4"/>
</dbReference>
<dbReference type="AlphaFoldDB" id="A0A412PCQ6"/>
<comment type="caution">
    <text evidence="1">The sequence shown here is derived from an EMBL/GenBank/DDBJ whole genome shotgun (WGS) entry which is preliminary data.</text>
</comment>